<comment type="pathway">
    <text evidence="2">Purine metabolism; guanine degradation; xanthine from guanine: step 1/1.</text>
</comment>
<dbReference type="GeneID" id="34613744"/>
<comment type="similarity">
    <text evidence="3">Belongs to the metallo-dependent hydrolases superfamily. ATZ/TRZ family.</text>
</comment>
<dbReference type="GO" id="GO:0006147">
    <property type="term" value="P:guanine catabolic process"/>
    <property type="evidence" value="ECO:0007669"/>
    <property type="project" value="UniProtKB-UniPathway"/>
</dbReference>
<evidence type="ECO:0000313" key="14">
    <source>
        <dbReference type="Proteomes" id="UP000184188"/>
    </source>
</evidence>
<comment type="function">
    <text evidence="9">Catalyzes the hydrolytic deamination of guanine, producing xanthine and ammonia.</text>
</comment>
<dbReference type="EC" id="3.5.4.3" evidence="4"/>
<evidence type="ECO:0000256" key="1">
    <source>
        <dbReference type="ARBA" id="ARBA00001947"/>
    </source>
</evidence>
<dbReference type="InterPro" id="IPR006680">
    <property type="entry name" value="Amidohydro-rel"/>
</dbReference>
<dbReference type="Gene3D" id="3.20.20.140">
    <property type="entry name" value="Metal-dependent hydrolases"/>
    <property type="match status" value="1"/>
</dbReference>
<dbReference type="AlphaFoldDB" id="A0A1L9SA01"/>
<evidence type="ECO:0000256" key="9">
    <source>
        <dbReference type="ARBA" id="ARBA00056079"/>
    </source>
</evidence>
<dbReference type="InterPro" id="IPR011059">
    <property type="entry name" value="Metal-dep_hydrolase_composite"/>
</dbReference>
<evidence type="ECO:0000256" key="7">
    <source>
        <dbReference type="ARBA" id="ARBA00022833"/>
    </source>
</evidence>
<dbReference type="UniPathway" id="UPA00603">
    <property type="reaction ID" value="UER00660"/>
</dbReference>
<dbReference type="RefSeq" id="XP_022578447.1">
    <property type="nucleotide sequence ID" value="XM_022727280.1"/>
</dbReference>
<dbReference type="GO" id="GO:0005829">
    <property type="term" value="C:cytosol"/>
    <property type="evidence" value="ECO:0007669"/>
    <property type="project" value="TreeGrafter"/>
</dbReference>
<keyword evidence="6" id="KW-0378">Hydrolase</keyword>
<dbReference type="SUPFAM" id="SSF51556">
    <property type="entry name" value="Metallo-dependent hydrolases"/>
    <property type="match status" value="1"/>
</dbReference>
<dbReference type="VEuPathDB" id="FungiDB:ASPZODRAFT_18716"/>
<proteinExistence type="inferred from homology"/>
<evidence type="ECO:0000256" key="5">
    <source>
        <dbReference type="ARBA" id="ARBA00022723"/>
    </source>
</evidence>
<name>A0A1L9SA01_9EURO</name>
<dbReference type="FunFam" id="3.20.20.140:FF:000022">
    <property type="entry name" value="Guanine deaminase"/>
    <property type="match status" value="1"/>
</dbReference>
<sequence>MDTPAASGLPLAFHGTVIHSLTPTTVEILHDCFLLVNAEGKIQLLLPETDRSRISAIVAENGYAPDVFPVKYLARGQFLCPGFVDTHNHAPQWAQRGVGRGRNLLDWLDTVTFPHEAKFADREYAQTMYAQCVAGFLQQGITTAAYYGSRHGEASSILAQTCLEKGQRALVGRCNMNRHAPEWYCDGSAEESLAETREFVEGVHRLDPEGDLVTPVLTPRFAISCDEGVLAGLGQLAAQYDNLPIQTHFNEARDEMEFTKQLFPGFASETALYERFGLLNSRSILAHSIFVDEAEMARLETLQCGIAHCPIANTTIGGFMVAPVREYLRRGIKVGLGTDSGGGYSSSMLEVMKQAFIVSNARQLFTKGADEPLCLYEGFFLATLGGAQVCGLDGKIGNFAVGKEFDALEIHTGEGVRGVMSPVEDEDSIEVIFEKFLMTGDDRNIAKVYVRGRSVKDC</sequence>
<keyword evidence="7" id="KW-0862">Zinc</keyword>
<evidence type="ECO:0000256" key="3">
    <source>
        <dbReference type="ARBA" id="ARBA00006745"/>
    </source>
</evidence>
<reference evidence="14" key="1">
    <citation type="journal article" date="2017" name="Genome Biol.">
        <title>Comparative genomics reveals high biological diversity and specific adaptations in the industrially and medically important fungal genus Aspergillus.</title>
        <authorList>
            <person name="de Vries R.P."/>
            <person name="Riley R."/>
            <person name="Wiebenga A."/>
            <person name="Aguilar-Osorio G."/>
            <person name="Amillis S."/>
            <person name="Uchima C.A."/>
            <person name="Anderluh G."/>
            <person name="Asadollahi M."/>
            <person name="Askin M."/>
            <person name="Barry K."/>
            <person name="Battaglia E."/>
            <person name="Bayram O."/>
            <person name="Benocci T."/>
            <person name="Braus-Stromeyer S.A."/>
            <person name="Caldana C."/>
            <person name="Canovas D."/>
            <person name="Cerqueira G.C."/>
            <person name="Chen F."/>
            <person name="Chen W."/>
            <person name="Choi C."/>
            <person name="Clum A."/>
            <person name="Dos Santos R.A."/>
            <person name="Damasio A.R."/>
            <person name="Diallinas G."/>
            <person name="Emri T."/>
            <person name="Fekete E."/>
            <person name="Flipphi M."/>
            <person name="Freyberg S."/>
            <person name="Gallo A."/>
            <person name="Gournas C."/>
            <person name="Habgood R."/>
            <person name="Hainaut M."/>
            <person name="Harispe M.L."/>
            <person name="Henrissat B."/>
            <person name="Hilden K.S."/>
            <person name="Hope R."/>
            <person name="Hossain A."/>
            <person name="Karabika E."/>
            <person name="Karaffa L."/>
            <person name="Karanyi Z."/>
            <person name="Krasevec N."/>
            <person name="Kuo A."/>
            <person name="Kusch H."/>
            <person name="LaButti K."/>
            <person name="Lagendijk E.L."/>
            <person name="Lapidus A."/>
            <person name="Levasseur A."/>
            <person name="Lindquist E."/>
            <person name="Lipzen A."/>
            <person name="Logrieco A.F."/>
            <person name="MacCabe A."/>
            <person name="Maekelae M.R."/>
            <person name="Malavazi I."/>
            <person name="Melin P."/>
            <person name="Meyer V."/>
            <person name="Mielnichuk N."/>
            <person name="Miskei M."/>
            <person name="Molnar A.P."/>
            <person name="Mule G."/>
            <person name="Ngan C.Y."/>
            <person name="Orejas M."/>
            <person name="Orosz E."/>
            <person name="Ouedraogo J.P."/>
            <person name="Overkamp K.M."/>
            <person name="Park H.-S."/>
            <person name="Perrone G."/>
            <person name="Piumi F."/>
            <person name="Punt P.J."/>
            <person name="Ram A.F."/>
            <person name="Ramon A."/>
            <person name="Rauscher S."/>
            <person name="Record E."/>
            <person name="Riano-Pachon D.M."/>
            <person name="Robert V."/>
            <person name="Roehrig J."/>
            <person name="Ruller R."/>
            <person name="Salamov A."/>
            <person name="Salih N.S."/>
            <person name="Samson R.A."/>
            <person name="Sandor E."/>
            <person name="Sanguinetti M."/>
            <person name="Schuetze T."/>
            <person name="Sepcic K."/>
            <person name="Shelest E."/>
            <person name="Sherlock G."/>
            <person name="Sophianopoulou V."/>
            <person name="Squina F.M."/>
            <person name="Sun H."/>
            <person name="Susca A."/>
            <person name="Todd R.B."/>
            <person name="Tsang A."/>
            <person name="Unkles S.E."/>
            <person name="van de Wiele N."/>
            <person name="van Rossen-Uffink D."/>
            <person name="Oliveira J.V."/>
            <person name="Vesth T.C."/>
            <person name="Visser J."/>
            <person name="Yu J.-H."/>
            <person name="Zhou M."/>
            <person name="Andersen M.R."/>
            <person name="Archer D.B."/>
            <person name="Baker S.E."/>
            <person name="Benoit I."/>
            <person name="Brakhage A.A."/>
            <person name="Braus G.H."/>
            <person name="Fischer R."/>
            <person name="Frisvad J.C."/>
            <person name="Goldman G.H."/>
            <person name="Houbraken J."/>
            <person name="Oakley B."/>
            <person name="Pocsi I."/>
            <person name="Scazzocchio C."/>
            <person name="Seiboth B."/>
            <person name="vanKuyk P.A."/>
            <person name="Wortman J."/>
            <person name="Dyer P.S."/>
            <person name="Grigoriev I.V."/>
        </authorList>
    </citation>
    <scope>NUCLEOTIDE SEQUENCE [LARGE SCALE GENOMIC DNA]</scope>
    <source>
        <strain evidence="14">CBS 506.65</strain>
    </source>
</reference>
<protein>
    <recommendedName>
        <fullName evidence="10">Probable guanine deaminase</fullName>
        <ecNumber evidence="4">3.5.4.3</ecNumber>
    </recommendedName>
    <alternativeName>
        <fullName evidence="11">Guanine aminohydrolase</fullName>
    </alternativeName>
</protein>
<evidence type="ECO:0000256" key="10">
    <source>
        <dbReference type="ARBA" id="ARBA00069860"/>
    </source>
</evidence>
<dbReference type="Gene3D" id="2.30.40.10">
    <property type="entry name" value="Urease, subunit C, domain 1"/>
    <property type="match status" value="1"/>
</dbReference>
<accession>A0A1L9SA01</accession>
<evidence type="ECO:0000256" key="4">
    <source>
        <dbReference type="ARBA" id="ARBA00012781"/>
    </source>
</evidence>
<evidence type="ECO:0000256" key="2">
    <source>
        <dbReference type="ARBA" id="ARBA00004984"/>
    </source>
</evidence>
<dbReference type="PANTHER" id="PTHR11271">
    <property type="entry name" value="GUANINE DEAMINASE"/>
    <property type="match status" value="1"/>
</dbReference>
<keyword evidence="5" id="KW-0479">Metal-binding</keyword>
<dbReference type="Pfam" id="PF01979">
    <property type="entry name" value="Amidohydro_1"/>
    <property type="match status" value="1"/>
</dbReference>
<dbReference type="Proteomes" id="UP000184188">
    <property type="component" value="Unassembled WGS sequence"/>
</dbReference>
<evidence type="ECO:0000259" key="12">
    <source>
        <dbReference type="Pfam" id="PF01979"/>
    </source>
</evidence>
<dbReference type="InterPro" id="IPR051607">
    <property type="entry name" value="Metallo-dep_hydrolases"/>
</dbReference>
<dbReference type="EMBL" id="KV878349">
    <property type="protein sequence ID" value="OJJ43937.1"/>
    <property type="molecule type" value="Genomic_DNA"/>
</dbReference>
<comment type="catalytic activity">
    <reaction evidence="8">
        <text>guanine + H2O + H(+) = xanthine + NH4(+)</text>
        <dbReference type="Rhea" id="RHEA:14665"/>
        <dbReference type="ChEBI" id="CHEBI:15377"/>
        <dbReference type="ChEBI" id="CHEBI:15378"/>
        <dbReference type="ChEBI" id="CHEBI:16235"/>
        <dbReference type="ChEBI" id="CHEBI:17712"/>
        <dbReference type="ChEBI" id="CHEBI:28938"/>
        <dbReference type="EC" id="3.5.4.3"/>
    </reaction>
</comment>
<dbReference type="PANTHER" id="PTHR11271:SF49">
    <property type="entry name" value="GUANINE DEAMINASE"/>
    <property type="match status" value="1"/>
</dbReference>
<evidence type="ECO:0000256" key="8">
    <source>
        <dbReference type="ARBA" id="ARBA00051148"/>
    </source>
</evidence>
<dbReference type="STRING" id="1073090.A0A1L9SA01"/>
<dbReference type="OrthoDB" id="194468at2759"/>
<comment type="cofactor">
    <cofactor evidence="1">
        <name>Zn(2+)</name>
        <dbReference type="ChEBI" id="CHEBI:29105"/>
    </cofactor>
</comment>
<gene>
    <name evidence="13" type="ORF">ASPZODRAFT_18716</name>
</gene>
<evidence type="ECO:0000313" key="13">
    <source>
        <dbReference type="EMBL" id="OJJ43937.1"/>
    </source>
</evidence>
<dbReference type="InterPro" id="IPR032466">
    <property type="entry name" value="Metal_Hydrolase"/>
</dbReference>
<dbReference type="GO" id="GO:0008892">
    <property type="term" value="F:guanine deaminase activity"/>
    <property type="evidence" value="ECO:0007669"/>
    <property type="project" value="UniProtKB-EC"/>
</dbReference>
<keyword evidence="14" id="KW-1185">Reference proteome</keyword>
<feature type="domain" description="Amidohydrolase-related" evidence="12">
    <location>
        <begin position="78"/>
        <end position="455"/>
    </location>
</feature>
<evidence type="ECO:0000256" key="11">
    <source>
        <dbReference type="ARBA" id="ARBA00083147"/>
    </source>
</evidence>
<evidence type="ECO:0000256" key="6">
    <source>
        <dbReference type="ARBA" id="ARBA00022801"/>
    </source>
</evidence>
<organism evidence="13 14">
    <name type="scientific">Penicilliopsis zonata CBS 506.65</name>
    <dbReference type="NCBI Taxonomy" id="1073090"/>
    <lineage>
        <taxon>Eukaryota</taxon>
        <taxon>Fungi</taxon>
        <taxon>Dikarya</taxon>
        <taxon>Ascomycota</taxon>
        <taxon>Pezizomycotina</taxon>
        <taxon>Eurotiomycetes</taxon>
        <taxon>Eurotiomycetidae</taxon>
        <taxon>Eurotiales</taxon>
        <taxon>Aspergillaceae</taxon>
        <taxon>Penicilliopsis</taxon>
    </lineage>
</organism>
<dbReference type="GO" id="GO:0008270">
    <property type="term" value="F:zinc ion binding"/>
    <property type="evidence" value="ECO:0007669"/>
    <property type="project" value="TreeGrafter"/>
</dbReference>